<sequence>MQTRIHRILQGITVTFSLMMTFPPSEARGSQPVSCSSPYKYIRRALLEVEIASHYQYVTRALLEVSSQNFHLAEVSPGTQSFWMQGSKMYTKVIRVATILLLLFHLSSAEQCGRQAGNAVCPNNLCCSQYGWCGSTSDYCGTGCQSGPCSGSGTPSTPSGSKTGEVSYYTAPFVPSACFGFDASQFPSNNFFAAGGDGAPNIWNNGANCGKWFRIQCTGNGCTSSATISVRIVDRCPNGCVGGRAFDLSNTAFSAIANTAVGHVSVNYSGPYDNA</sequence>
<evidence type="ECO:0008006" key="8">
    <source>
        <dbReference type="Google" id="ProtNLM"/>
    </source>
</evidence>
<gene>
    <name evidence="6" type="ORF">MARPO_0307s0001</name>
</gene>
<dbReference type="GO" id="GO:0008061">
    <property type="term" value="F:chitin binding"/>
    <property type="evidence" value="ECO:0007669"/>
    <property type="project" value="UniProtKB-UniRule"/>
</dbReference>
<evidence type="ECO:0000256" key="1">
    <source>
        <dbReference type="ARBA" id="ARBA00022669"/>
    </source>
</evidence>
<evidence type="ECO:0000259" key="5">
    <source>
        <dbReference type="PROSITE" id="PS50941"/>
    </source>
</evidence>
<keyword evidence="3" id="KW-0732">Signal</keyword>
<feature type="chain" id="PRO_5015316779" description="Chitin-binding type-1 domain-containing protein" evidence="3">
    <location>
        <begin position="28"/>
        <end position="275"/>
    </location>
</feature>
<dbReference type="Pfam" id="PF00187">
    <property type="entry name" value="Chitin_bind_1"/>
    <property type="match status" value="1"/>
</dbReference>
<dbReference type="InterPro" id="IPR018371">
    <property type="entry name" value="Chitin-binding_1_CS"/>
</dbReference>
<dbReference type="SUPFAM" id="SSF50685">
    <property type="entry name" value="Barwin-like endoglucanases"/>
    <property type="match status" value="1"/>
</dbReference>
<keyword evidence="7" id="KW-1185">Reference proteome</keyword>
<dbReference type="SMART" id="SM00837">
    <property type="entry name" value="DPBB_1"/>
    <property type="match status" value="1"/>
</dbReference>
<dbReference type="CDD" id="cd22269">
    <property type="entry name" value="DPBB_EG45-like"/>
    <property type="match status" value="1"/>
</dbReference>
<accession>A0A2R6VZ37</accession>
<reference evidence="7" key="1">
    <citation type="journal article" date="2017" name="Cell">
        <title>Insights into land plant evolution garnered from the Marchantia polymorpha genome.</title>
        <authorList>
            <person name="Bowman J.L."/>
            <person name="Kohchi T."/>
            <person name="Yamato K.T."/>
            <person name="Jenkins J."/>
            <person name="Shu S."/>
            <person name="Ishizaki K."/>
            <person name="Yamaoka S."/>
            <person name="Nishihama R."/>
            <person name="Nakamura Y."/>
            <person name="Berger F."/>
            <person name="Adam C."/>
            <person name="Aki S.S."/>
            <person name="Althoff F."/>
            <person name="Araki T."/>
            <person name="Arteaga-Vazquez M.A."/>
            <person name="Balasubrmanian S."/>
            <person name="Barry K."/>
            <person name="Bauer D."/>
            <person name="Boehm C.R."/>
            <person name="Briginshaw L."/>
            <person name="Caballero-Perez J."/>
            <person name="Catarino B."/>
            <person name="Chen F."/>
            <person name="Chiyoda S."/>
            <person name="Chovatia M."/>
            <person name="Davies K.M."/>
            <person name="Delmans M."/>
            <person name="Demura T."/>
            <person name="Dierschke T."/>
            <person name="Dolan L."/>
            <person name="Dorantes-Acosta A.E."/>
            <person name="Eklund D.M."/>
            <person name="Florent S.N."/>
            <person name="Flores-Sandoval E."/>
            <person name="Fujiyama A."/>
            <person name="Fukuzawa H."/>
            <person name="Galik B."/>
            <person name="Grimanelli D."/>
            <person name="Grimwood J."/>
            <person name="Grossniklaus U."/>
            <person name="Hamada T."/>
            <person name="Haseloff J."/>
            <person name="Hetherington A.J."/>
            <person name="Higo A."/>
            <person name="Hirakawa Y."/>
            <person name="Hundley H.N."/>
            <person name="Ikeda Y."/>
            <person name="Inoue K."/>
            <person name="Inoue S.I."/>
            <person name="Ishida S."/>
            <person name="Jia Q."/>
            <person name="Kakita M."/>
            <person name="Kanazawa T."/>
            <person name="Kawai Y."/>
            <person name="Kawashima T."/>
            <person name="Kennedy M."/>
            <person name="Kinose K."/>
            <person name="Kinoshita T."/>
            <person name="Kohara Y."/>
            <person name="Koide E."/>
            <person name="Komatsu K."/>
            <person name="Kopischke S."/>
            <person name="Kubo M."/>
            <person name="Kyozuka J."/>
            <person name="Lagercrantz U."/>
            <person name="Lin S.S."/>
            <person name="Lindquist E."/>
            <person name="Lipzen A.M."/>
            <person name="Lu C.W."/>
            <person name="De Luna E."/>
            <person name="Martienssen R.A."/>
            <person name="Minamino N."/>
            <person name="Mizutani M."/>
            <person name="Mizutani M."/>
            <person name="Mochizuki N."/>
            <person name="Monte I."/>
            <person name="Mosher R."/>
            <person name="Nagasaki H."/>
            <person name="Nakagami H."/>
            <person name="Naramoto S."/>
            <person name="Nishitani K."/>
            <person name="Ohtani M."/>
            <person name="Okamoto T."/>
            <person name="Okumura M."/>
            <person name="Phillips J."/>
            <person name="Pollak B."/>
            <person name="Reinders A."/>
            <person name="Rovekamp M."/>
            <person name="Sano R."/>
            <person name="Sawa S."/>
            <person name="Schmid M.W."/>
            <person name="Shirakawa M."/>
            <person name="Solano R."/>
            <person name="Spunde A."/>
            <person name="Suetsugu N."/>
            <person name="Sugano S."/>
            <person name="Sugiyama A."/>
            <person name="Sun R."/>
            <person name="Suzuki Y."/>
            <person name="Takenaka M."/>
            <person name="Takezawa D."/>
            <person name="Tomogane H."/>
            <person name="Tsuzuki M."/>
            <person name="Ueda T."/>
            <person name="Umeda M."/>
            <person name="Ward J.M."/>
            <person name="Watanabe Y."/>
            <person name="Yazaki K."/>
            <person name="Yokoyama R."/>
            <person name="Yoshitake Y."/>
            <person name="Yotsui I."/>
            <person name="Zachgo S."/>
            <person name="Schmutz J."/>
        </authorList>
    </citation>
    <scope>NUCLEOTIDE SEQUENCE [LARGE SCALE GENOMIC DNA]</scope>
    <source>
        <strain evidence="7">Tak-1</strain>
    </source>
</reference>
<dbReference type="InterPro" id="IPR036861">
    <property type="entry name" value="Endochitinase-like_sf"/>
</dbReference>
<feature type="domain" description="Chitin-binding type-1" evidence="5">
    <location>
        <begin position="109"/>
        <end position="151"/>
    </location>
</feature>
<feature type="signal peptide" evidence="3">
    <location>
        <begin position="1"/>
        <end position="27"/>
    </location>
</feature>
<evidence type="ECO:0000256" key="2">
    <source>
        <dbReference type="PROSITE-ProRule" id="PRU00261"/>
    </source>
</evidence>
<evidence type="ECO:0000259" key="4">
    <source>
        <dbReference type="PROSITE" id="PS50842"/>
    </source>
</evidence>
<dbReference type="InterPro" id="IPR001002">
    <property type="entry name" value="Chitin-bd_1"/>
</dbReference>
<dbReference type="Proteomes" id="UP000244005">
    <property type="component" value="Unassembled WGS sequence"/>
</dbReference>
<dbReference type="Gene3D" id="2.40.40.10">
    <property type="entry name" value="RlpA-like domain"/>
    <property type="match status" value="1"/>
</dbReference>
<dbReference type="OrthoDB" id="587249at2759"/>
<feature type="disulfide bond" evidence="2">
    <location>
        <begin position="121"/>
        <end position="133"/>
    </location>
</feature>
<feature type="disulfide bond" evidence="2">
    <location>
        <begin position="126"/>
        <end position="140"/>
    </location>
</feature>
<keyword evidence="1 2" id="KW-0147">Chitin-binding</keyword>
<evidence type="ECO:0000313" key="7">
    <source>
        <dbReference type="Proteomes" id="UP000244005"/>
    </source>
</evidence>
<dbReference type="Gene3D" id="3.30.60.10">
    <property type="entry name" value="Endochitinase-like"/>
    <property type="match status" value="1"/>
</dbReference>
<keyword evidence="2" id="KW-1015">Disulfide bond</keyword>
<dbReference type="InterPro" id="IPR009009">
    <property type="entry name" value="RlpA-like_DPBB"/>
</dbReference>
<evidence type="ECO:0000313" key="6">
    <source>
        <dbReference type="EMBL" id="PTQ26859.1"/>
    </source>
</evidence>
<dbReference type="InterPro" id="IPR007112">
    <property type="entry name" value="Expansin/allergen_DPBB_dom"/>
</dbReference>
<feature type="disulfide bond" evidence="2">
    <location>
        <begin position="112"/>
        <end position="127"/>
    </location>
</feature>
<dbReference type="PROSITE" id="PS50842">
    <property type="entry name" value="EXPANSIN_EG45"/>
    <property type="match status" value="1"/>
</dbReference>
<name>A0A2R6VZ37_MARPO</name>
<dbReference type="PROSITE" id="PS50941">
    <property type="entry name" value="CHIT_BIND_I_2"/>
    <property type="match status" value="1"/>
</dbReference>
<comment type="caution">
    <text evidence="2">Lacks conserved residue(s) required for the propagation of feature annotation.</text>
</comment>
<dbReference type="PRINTS" id="PR00451">
    <property type="entry name" value="CHITINBINDNG"/>
</dbReference>
<dbReference type="InterPro" id="IPR036908">
    <property type="entry name" value="RlpA-like_sf"/>
</dbReference>
<dbReference type="PANTHER" id="PTHR47480:SF1">
    <property type="entry name" value="EG45-LIKE DOMAIN CONTAINING PROTEIN 1"/>
    <property type="match status" value="1"/>
</dbReference>
<proteinExistence type="predicted"/>
<dbReference type="PANTHER" id="PTHR47480">
    <property type="entry name" value="EG45-LIKE DOMAIN CONTAINING PROTEIN"/>
    <property type="match status" value="1"/>
</dbReference>
<protein>
    <recommendedName>
        <fullName evidence="8">Chitin-binding type-1 domain-containing protein</fullName>
    </recommendedName>
</protein>
<dbReference type="CDD" id="cd06921">
    <property type="entry name" value="ChtBD1_GH19_hevein"/>
    <property type="match status" value="1"/>
</dbReference>
<evidence type="ECO:0000256" key="3">
    <source>
        <dbReference type="SAM" id="SignalP"/>
    </source>
</evidence>
<dbReference type="FunFam" id="3.30.60.10:FF:000001">
    <property type="entry name" value="Basic endochitinase"/>
    <property type="match status" value="1"/>
</dbReference>
<dbReference type="OMA" id="ASHYQYV"/>
<dbReference type="AlphaFoldDB" id="A0A2R6VZ37"/>
<dbReference type="SMART" id="SM00270">
    <property type="entry name" value="ChtBD1"/>
    <property type="match status" value="1"/>
</dbReference>
<dbReference type="EMBL" id="KZ772981">
    <property type="protein sequence ID" value="PTQ26859.1"/>
    <property type="molecule type" value="Genomic_DNA"/>
</dbReference>
<organism evidence="6 7">
    <name type="scientific">Marchantia polymorpha</name>
    <name type="common">Common liverwort</name>
    <name type="synonym">Marchantia aquatica</name>
    <dbReference type="NCBI Taxonomy" id="3197"/>
    <lineage>
        <taxon>Eukaryota</taxon>
        <taxon>Viridiplantae</taxon>
        <taxon>Streptophyta</taxon>
        <taxon>Embryophyta</taxon>
        <taxon>Marchantiophyta</taxon>
        <taxon>Marchantiopsida</taxon>
        <taxon>Marchantiidae</taxon>
        <taxon>Marchantiales</taxon>
        <taxon>Marchantiaceae</taxon>
        <taxon>Marchantia</taxon>
    </lineage>
</organism>
<feature type="domain" description="Expansin-like EG45" evidence="4">
    <location>
        <begin position="175"/>
        <end position="268"/>
    </location>
</feature>
<dbReference type="SUPFAM" id="SSF57016">
    <property type="entry name" value="Plant lectins/antimicrobial peptides"/>
    <property type="match status" value="1"/>
</dbReference>
<dbReference type="PROSITE" id="PS00026">
    <property type="entry name" value="CHIT_BIND_I_1"/>
    <property type="match status" value="1"/>
</dbReference>
<dbReference type="Pfam" id="PF03330">
    <property type="entry name" value="DPBB_1"/>
    <property type="match status" value="1"/>
</dbReference>